<name>A0ABS6NDN5_9RHOB</name>
<comment type="caution">
    <text evidence="1">The sequence shown here is derived from an EMBL/GenBank/DDBJ whole genome shotgun (WGS) entry which is preliminary data.</text>
</comment>
<protein>
    <recommendedName>
        <fullName evidence="3">Sulfotransferase domain-containing protein</fullName>
    </recommendedName>
</protein>
<dbReference type="Proteomes" id="UP001166293">
    <property type="component" value="Unassembled WGS sequence"/>
</dbReference>
<accession>A0ABS6NDN5</accession>
<evidence type="ECO:0008006" key="3">
    <source>
        <dbReference type="Google" id="ProtNLM"/>
    </source>
</evidence>
<organism evidence="1 2">
    <name type="scientific">Thalassococcus arenae</name>
    <dbReference type="NCBI Taxonomy" id="2851652"/>
    <lineage>
        <taxon>Bacteria</taxon>
        <taxon>Pseudomonadati</taxon>
        <taxon>Pseudomonadota</taxon>
        <taxon>Alphaproteobacteria</taxon>
        <taxon>Rhodobacterales</taxon>
        <taxon>Roseobacteraceae</taxon>
        <taxon>Thalassococcus</taxon>
    </lineage>
</organism>
<evidence type="ECO:0000313" key="1">
    <source>
        <dbReference type="EMBL" id="MBV2361719.1"/>
    </source>
</evidence>
<dbReference type="RefSeq" id="WP_217780109.1">
    <property type="nucleotide sequence ID" value="NZ_JAHRWL010000004.1"/>
</dbReference>
<proteinExistence type="predicted"/>
<gene>
    <name evidence="1" type="ORF">KUH32_18290</name>
</gene>
<sequence>MQVILHIGVHCTDDDLFLKTMLRNTEAFRADGVAIPGPSRYRQLLSDLVNSLSDTQPTDEAREVLLDALLDNDPGYVDRLVLSHPNILSVPKLALAGGKIYRHAENRVQTMAELFRGDELEVFVGLRNPATYLPAVYAATPHTDFAEFLGGVDPLHLRWSDLIQRMRLAAPDVPITVWCNEDTPLIWGQVIREAAGIDLTRKITGAFEVFSNIIKPEGMKRFRAFLKENPDINERQKRRVMTAFLDKYALEDEIEQELDLPGWDEAYVDMLTELYEDDLFEIERMPGVTVIAP</sequence>
<keyword evidence="2" id="KW-1185">Reference proteome</keyword>
<dbReference type="EMBL" id="JAHRWL010000004">
    <property type="protein sequence ID" value="MBV2361719.1"/>
    <property type="molecule type" value="Genomic_DNA"/>
</dbReference>
<evidence type="ECO:0000313" key="2">
    <source>
        <dbReference type="Proteomes" id="UP001166293"/>
    </source>
</evidence>
<reference evidence="1" key="1">
    <citation type="submission" date="2021-06" db="EMBL/GenBank/DDBJ databases">
        <title>Thalassococcus sp. CAU 1522 isolated from sea sand, Republic of Korea.</title>
        <authorList>
            <person name="Kim W."/>
        </authorList>
    </citation>
    <scope>NUCLEOTIDE SEQUENCE</scope>
    <source>
        <strain evidence="1">CAU 1522</strain>
    </source>
</reference>